<feature type="region of interest" description="Disordered" evidence="1">
    <location>
        <begin position="1"/>
        <end position="42"/>
    </location>
</feature>
<evidence type="ECO:0000313" key="2">
    <source>
        <dbReference type="EMBL" id="MBA0085205.1"/>
    </source>
</evidence>
<evidence type="ECO:0000256" key="1">
    <source>
        <dbReference type="SAM" id="MobiDB-lite"/>
    </source>
</evidence>
<dbReference type="EMBL" id="JACDQQ010000912">
    <property type="protein sequence ID" value="MBA0085205.1"/>
    <property type="molecule type" value="Genomic_DNA"/>
</dbReference>
<comment type="caution">
    <text evidence="2">The sequence shown here is derived from an EMBL/GenBank/DDBJ whole genome shotgun (WGS) entry which is preliminary data.</text>
</comment>
<keyword evidence="3" id="KW-1185">Reference proteome</keyword>
<feature type="compositionally biased region" description="Basic and acidic residues" evidence="1">
    <location>
        <begin position="21"/>
        <end position="42"/>
    </location>
</feature>
<organism evidence="2 3">
    <name type="scientific">Candidatus Acidiferrum panamense</name>
    <dbReference type="NCBI Taxonomy" id="2741543"/>
    <lineage>
        <taxon>Bacteria</taxon>
        <taxon>Pseudomonadati</taxon>
        <taxon>Acidobacteriota</taxon>
        <taxon>Terriglobia</taxon>
        <taxon>Candidatus Acidiferrales</taxon>
        <taxon>Candidatus Acidiferrum</taxon>
    </lineage>
</organism>
<gene>
    <name evidence="2" type="ORF">HRJ53_09425</name>
</gene>
<evidence type="ECO:0000313" key="3">
    <source>
        <dbReference type="Proteomes" id="UP000567293"/>
    </source>
</evidence>
<feature type="region of interest" description="Disordered" evidence="1">
    <location>
        <begin position="66"/>
        <end position="96"/>
    </location>
</feature>
<protein>
    <submittedName>
        <fullName evidence="2">Uncharacterized protein</fullName>
    </submittedName>
</protein>
<accession>A0A7V8NPN6</accession>
<reference evidence="2" key="1">
    <citation type="submission" date="2020-06" db="EMBL/GenBank/DDBJ databases">
        <title>Legume-microbial interactions unlock mineral nutrients during tropical forest succession.</title>
        <authorList>
            <person name="Epihov D.Z."/>
        </authorList>
    </citation>
    <scope>NUCLEOTIDE SEQUENCE [LARGE SCALE GENOMIC DNA]</scope>
    <source>
        <strain evidence="2">Pan2503</strain>
    </source>
</reference>
<proteinExistence type="predicted"/>
<dbReference type="Proteomes" id="UP000567293">
    <property type="component" value="Unassembled WGS sequence"/>
</dbReference>
<sequence>MPDAYYPKQPLADAVTRGLKRPRDDPMRQKVRMGDEPERRLREDTSISVALGSGYTPERLAKTRRGGTIGDVVGDDAAYRRPMSRKARREAKRSNR</sequence>
<name>A0A7V8NPN6_9BACT</name>
<feature type="compositionally biased region" description="Basic residues" evidence="1">
    <location>
        <begin position="82"/>
        <end position="96"/>
    </location>
</feature>
<dbReference type="AlphaFoldDB" id="A0A7V8NPN6"/>